<dbReference type="KEGG" id="clup:CLUP02_00621"/>
<organism evidence="1 2">
    <name type="scientific">Colletotrichum lupini</name>
    <dbReference type="NCBI Taxonomy" id="145971"/>
    <lineage>
        <taxon>Eukaryota</taxon>
        <taxon>Fungi</taxon>
        <taxon>Dikarya</taxon>
        <taxon>Ascomycota</taxon>
        <taxon>Pezizomycotina</taxon>
        <taxon>Sordariomycetes</taxon>
        <taxon>Hypocreomycetidae</taxon>
        <taxon>Glomerellales</taxon>
        <taxon>Glomerellaceae</taxon>
        <taxon>Colletotrichum</taxon>
        <taxon>Colletotrichum acutatum species complex</taxon>
    </lineage>
</organism>
<keyword evidence="2" id="KW-1185">Reference proteome</keyword>
<dbReference type="RefSeq" id="XP_049135625.1">
    <property type="nucleotide sequence ID" value="XM_049279668.1"/>
</dbReference>
<dbReference type="Proteomes" id="UP000830671">
    <property type="component" value="Chromosome 1"/>
</dbReference>
<dbReference type="EMBL" id="CP019471">
    <property type="protein sequence ID" value="UQC73974.1"/>
    <property type="molecule type" value="Genomic_DNA"/>
</dbReference>
<name>A0A9Q8W8D0_9PEZI</name>
<evidence type="ECO:0000313" key="1">
    <source>
        <dbReference type="EMBL" id="UQC73974.1"/>
    </source>
</evidence>
<dbReference type="AlphaFoldDB" id="A0A9Q8W8D0"/>
<evidence type="ECO:0000313" key="2">
    <source>
        <dbReference type="Proteomes" id="UP000830671"/>
    </source>
</evidence>
<reference evidence="1" key="1">
    <citation type="journal article" date="2021" name="Mol. Plant Microbe Interact.">
        <title>Complete Genome Sequence of the Plant-Pathogenic Fungus Colletotrichum lupini.</title>
        <authorList>
            <person name="Baroncelli R."/>
            <person name="Pensec F."/>
            <person name="Da Lio D."/>
            <person name="Boufleur T."/>
            <person name="Vicente I."/>
            <person name="Sarrocco S."/>
            <person name="Picot A."/>
            <person name="Baraldi E."/>
            <person name="Sukno S."/>
            <person name="Thon M."/>
            <person name="Le Floch G."/>
        </authorList>
    </citation>
    <scope>NUCLEOTIDE SEQUENCE</scope>
    <source>
        <strain evidence="1">IMI 504893</strain>
    </source>
</reference>
<protein>
    <submittedName>
        <fullName evidence="1">Uncharacterized protein</fullName>
    </submittedName>
</protein>
<dbReference type="GeneID" id="73334678"/>
<proteinExistence type="predicted"/>
<gene>
    <name evidence="1" type="ORF">CLUP02_00621</name>
</gene>
<accession>A0A9Q8W8D0</accession>
<sequence>MLSLRGIRDWGLPDRTDQRGFSLLFYALRVRTVGAAQVYQMDWESGEENSKPDHRHYMKEVSDESVVVGGMDNVMVTFESKPIRPPPRVFPLFFIRDCAPSAPSASQDGNLNPLAKRGLAQVASAFSETTTTT</sequence>